<evidence type="ECO:0000313" key="1">
    <source>
        <dbReference type="Proteomes" id="UP000515208"/>
    </source>
</evidence>
<sequence>MAQKTCLKSHLLLPILDLAFPPQNTLIEGRHHPHDSQFLHLQETVDTFVKHTTQFLGLLTTAHSACPFPARPQPELPQGHKVSKPWPLGGHKTASRGSEAARGQDAIPALPPQASALLCRDQRAGRHTPGHHAPPALMCWSGRGNAGNLRTQIKGQQPDCDHFRNIRSTESPAARCQLLQQRHPCSHLRSWAMCFPSSFL</sequence>
<dbReference type="KEGG" id="bbis:105001136"/>
<dbReference type="Proteomes" id="UP000515208">
    <property type="component" value="Unplaced"/>
</dbReference>
<dbReference type="AlphaFoldDB" id="A0A6P3IMU4"/>
<reference evidence="2" key="1">
    <citation type="submission" date="2025-08" db="UniProtKB">
        <authorList>
            <consortium name="RefSeq"/>
        </authorList>
    </citation>
    <scope>IDENTIFICATION</scope>
    <source>
        <tissue evidence="2">Blood</tissue>
    </source>
</reference>
<dbReference type="GeneID" id="105001136"/>
<dbReference type="RefSeq" id="XP_010855598.1">
    <property type="nucleotide sequence ID" value="XM_010857296.1"/>
</dbReference>
<accession>A0A6P3IMU4</accession>
<proteinExistence type="predicted"/>
<protein>
    <submittedName>
        <fullName evidence="2">Uncharacterized protein LOC105001136</fullName>
    </submittedName>
</protein>
<keyword evidence="1" id="KW-1185">Reference proteome</keyword>
<name>A0A6P3IMU4_BISBB</name>
<organism evidence="1 2">
    <name type="scientific">Bison bison bison</name>
    <name type="common">North American plains bison</name>
    <dbReference type="NCBI Taxonomy" id="43346"/>
    <lineage>
        <taxon>Eukaryota</taxon>
        <taxon>Metazoa</taxon>
        <taxon>Chordata</taxon>
        <taxon>Craniata</taxon>
        <taxon>Vertebrata</taxon>
        <taxon>Euteleostomi</taxon>
        <taxon>Mammalia</taxon>
        <taxon>Eutheria</taxon>
        <taxon>Laurasiatheria</taxon>
        <taxon>Artiodactyla</taxon>
        <taxon>Ruminantia</taxon>
        <taxon>Pecora</taxon>
        <taxon>Bovidae</taxon>
        <taxon>Bovinae</taxon>
        <taxon>Bison</taxon>
    </lineage>
</organism>
<gene>
    <name evidence="2" type="primary">LOC105001136</name>
</gene>
<evidence type="ECO:0000313" key="2">
    <source>
        <dbReference type="RefSeq" id="XP_010855598.1"/>
    </source>
</evidence>